<dbReference type="PANTHER" id="PTHR24412">
    <property type="entry name" value="KELCH PROTEIN"/>
    <property type="match status" value="1"/>
</dbReference>
<dbReference type="SMART" id="SM00225">
    <property type="entry name" value="BTB"/>
    <property type="match status" value="1"/>
</dbReference>
<evidence type="ECO:0000313" key="6">
    <source>
        <dbReference type="RefSeq" id="XP_035827723.1"/>
    </source>
</evidence>
<proteinExistence type="predicted"/>
<dbReference type="Gene3D" id="1.25.40.420">
    <property type="match status" value="1"/>
</dbReference>
<sequence>MSGFNGDVDCDIASAIFKEFQAKSLHAFCDFTVIVEGQKFKCHRFIMGACSEFFNGLLRSGMRESLEQTVTIQGISKESFSLLLHCLYSGSNVFTPENVIALWHAINMLQITCLKQKCEDFVIGIMGRNYVDLYRHAKLLDCDRVLNVCLDLMRENFETVSKMESVVYVDPKDFLYLISHNHLIVSSEDLVVYAILKWVSKQDHCSSPDDFGESVSTSHLSDLDSNTDITDVCQNVFDKGATAGISTFKESEEDGLDISSDDATPCATVDIHIVSQESRDGLKKDAVKEKIHSSAFLNPNVRSQLQDKDTCGVALSESPLRSIGKDYASSTLGHMFSSAERKSWLSRLLGAAKLCLVSTVCIEVLMGNQAVLESHDTLQMVREAVVYQLKPSHSLTYWPESAIHRLSSKLENVAVFLHTKDAYLMAYSFERAEVFYMSRPPCSQTSSGWFGQENLDPHSLCVFDDRIFLAKANKVQRGFSFPFSRESRDTYAVLDILCTLTSPHNWAPVMSQVERVQVVLGHGKQLYLIGSSIYRITPGESLTLSSATKVKALASILHTPSLAYGFRNNILIFGQCQDAERVRVTLFDPESLELRDCPEVEGPADHLVAFNTETDDFLLQRNGSLWQIDQDCDRLSVPKFRFVTKLWGFDWNLRGAIVYKKSLYLFGNNKPQPMETGAPGSTGMWSSSLPGIFDSIKVVPVPAATQCLPVVLPRDWLVINVASMQHVMSI</sequence>
<dbReference type="Gene3D" id="3.30.710.10">
    <property type="entry name" value="Potassium Channel Kv1.1, Chain A"/>
    <property type="match status" value="1"/>
</dbReference>
<evidence type="ECO:0000259" key="3">
    <source>
        <dbReference type="PROSITE" id="PS50097"/>
    </source>
</evidence>
<protein>
    <submittedName>
        <fullName evidence="5 6">Uncharacterized protein LOC101860521</fullName>
    </submittedName>
</protein>
<dbReference type="PANTHER" id="PTHR24412:SF489">
    <property type="entry name" value="RING FINGER DOMAIN AND KELCH REPEAT-CONTAINING PROTEIN DDB_G0271372"/>
    <property type="match status" value="1"/>
</dbReference>
<dbReference type="CDD" id="cd18186">
    <property type="entry name" value="BTB_POZ_ZBTB_KLHL-like"/>
    <property type="match status" value="1"/>
</dbReference>
<dbReference type="InterPro" id="IPR000210">
    <property type="entry name" value="BTB/POZ_dom"/>
</dbReference>
<gene>
    <name evidence="5 6" type="primary">LOC101860521</name>
</gene>
<dbReference type="RefSeq" id="XP_035827723.1">
    <property type="nucleotide sequence ID" value="XM_035971830.1"/>
</dbReference>
<accession>A0ABM1VZ80</accession>
<dbReference type="InterPro" id="IPR011705">
    <property type="entry name" value="BACK"/>
</dbReference>
<keyword evidence="1" id="KW-0880">Kelch repeat</keyword>
<reference evidence="5 6" key="1">
    <citation type="submission" date="2025-05" db="UniProtKB">
        <authorList>
            <consortium name="RefSeq"/>
        </authorList>
    </citation>
    <scope>IDENTIFICATION</scope>
</reference>
<dbReference type="Pfam" id="PF00651">
    <property type="entry name" value="BTB"/>
    <property type="match status" value="1"/>
</dbReference>
<dbReference type="PROSITE" id="PS50097">
    <property type="entry name" value="BTB"/>
    <property type="match status" value="1"/>
</dbReference>
<evidence type="ECO:0000313" key="4">
    <source>
        <dbReference type="Proteomes" id="UP000694888"/>
    </source>
</evidence>
<feature type="domain" description="BTB" evidence="3">
    <location>
        <begin position="29"/>
        <end position="96"/>
    </location>
</feature>
<dbReference type="Pfam" id="PF07707">
    <property type="entry name" value="BACK"/>
    <property type="match status" value="1"/>
</dbReference>
<dbReference type="SMART" id="SM00875">
    <property type="entry name" value="BACK"/>
    <property type="match status" value="1"/>
</dbReference>
<evidence type="ECO:0000256" key="1">
    <source>
        <dbReference type="ARBA" id="ARBA00022441"/>
    </source>
</evidence>
<keyword evidence="2" id="KW-0677">Repeat</keyword>
<dbReference type="RefSeq" id="XP_005106199.1">
    <property type="nucleotide sequence ID" value="XM_005106142.3"/>
</dbReference>
<dbReference type="SUPFAM" id="SSF54695">
    <property type="entry name" value="POZ domain"/>
    <property type="match status" value="1"/>
</dbReference>
<evidence type="ECO:0000256" key="2">
    <source>
        <dbReference type="ARBA" id="ARBA00022737"/>
    </source>
</evidence>
<name>A0ABM1VZ80_APLCA</name>
<dbReference type="InterPro" id="IPR011333">
    <property type="entry name" value="SKP1/BTB/POZ_sf"/>
</dbReference>
<evidence type="ECO:0000313" key="5">
    <source>
        <dbReference type="RefSeq" id="XP_005106199.1"/>
    </source>
</evidence>
<organism evidence="4 6">
    <name type="scientific">Aplysia californica</name>
    <name type="common">California sea hare</name>
    <dbReference type="NCBI Taxonomy" id="6500"/>
    <lineage>
        <taxon>Eukaryota</taxon>
        <taxon>Metazoa</taxon>
        <taxon>Spiralia</taxon>
        <taxon>Lophotrochozoa</taxon>
        <taxon>Mollusca</taxon>
        <taxon>Gastropoda</taxon>
        <taxon>Heterobranchia</taxon>
        <taxon>Euthyneura</taxon>
        <taxon>Tectipleura</taxon>
        <taxon>Aplysiida</taxon>
        <taxon>Aplysioidea</taxon>
        <taxon>Aplysiidae</taxon>
        <taxon>Aplysia</taxon>
    </lineage>
</organism>
<dbReference type="Proteomes" id="UP000694888">
    <property type="component" value="Unplaced"/>
</dbReference>
<dbReference type="GeneID" id="101860521"/>
<keyword evidence="4" id="KW-1185">Reference proteome</keyword>